<gene>
    <name evidence="2" type="ORF">LCGC14_3078430</name>
</gene>
<name>A0A0F8YLK8_9ZZZZ</name>
<accession>A0A0F8YLK8</accession>
<comment type="caution">
    <text evidence="2">The sequence shown here is derived from an EMBL/GenBank/DDBJ whole genome shotgun (WGS) entry which is preliminary data.</text>
</comment>
<reference evidence="2" key="1">
    <citation type="journal article" date="2015" name="Nature">
        <title>Complex archaea that bridge the gap between prokaryotes and eukaryotes.</title>
        <authorList>
            <person name="Spang A."/>
            <person name="Saw J.H."/>
            <person name="Jorgensen S.L."/>
            <person name="Zaremba-Niedzwiedzka K."/>
            <person name="Martijn J."/>
            <person name="Lind A.E."/>
            <person name="van Eijk R."/>
            <person name="Schleper C."/>
            <person name="Guy L."/>
            <person name="Ettema T.J."/>
        </authorList>
    </citation>
    <scope>NUCLEOTIDE SEQUENCE</scope>
</reference>
<organism evidence="2">
    <name type="scientific">marine sediment metagenome</name>
    <dbReference type="NCBI Taxonomy" id="412755"/>
    <lineage>
        <taxon>unclassified sequences</taxon>
        <taxon>metagenomes</taxon>
        <taxon>ecological metagenomes</taxon>
    </lineage>
</organism>
<feature type="region of interest" description="Disordered" evidence="1">
    <location>
        <begin position="39"/>
        <end position="106"/>
    </location>
</feature>
<feature type="compositionally biased region" description="Low complexity" evidence="1">
    <location>
        <begin position="61"/>
        <end position="71"/>
    </location>
</feature>
<evidence type="ECO:0000313" key="2">
    <source>
        <dbReference type="EMBL" id="KKK55054.1"/>
    </source>
</evidence>
<protein>
    <submittedName>
        <fullName evidence="2">Uncharacterized protein</fullName>
    </submittedName>
</protein>
<sequence length="106" mass="11212">MPKHDVLTVKTITHIPVDPGDMDSVEQAVLRAEHLGTVAKGLGQTTTETRLNRVPAPEPAPEASEPTEPAADGMDFPDGLDRRATDDGEDPYLAGIQAETEPAAAE</sequence>
<dbReference type="EMBL" id="LAZR01065680">
    <property type="protein sequence ID" value="KKK55054.1"/>
    <property type="molecule type" value="Genomic_DNA"/>
</dbReference>
<proteinExistence type="predicted"/>
<evidence type="ECO:0000256" key="1">
    <source>
        <dbReference type="SAM" id="MobiDB-lite"/>
    </source>
</evidence>
<dbReference type="AlphaFoldDB" id="A0A0F8YLK8"/>